<dbReference type="EMBL" id="SMNA01000007">
    <property type="protein sequence ID" value="TDE91669.1"/>
    <property type="molecule type" value="Genomic_DNA"/>
</dbReference>
<dbReference type="Gene3D" id="1.10.10.10">
    <property type="entry name" value="Winged helix-like DNA-binding domain superfamily/Winged helix DNA-binding domain"/>
    <property type="match status" value="1"/>
</dbReference>
<evidence type="ECO:0000256" key="2">
    <source>
        <dbReference type="ARBA" id="ARBA00023125"/>
    </source>
</evidence>
<evidence type="ECO:0000313" key="6">
    <source>
        <dbReference type="Proteomes" id="UP000504882"/>
    </source>
</evidence>
<keyword evidence="3" id="KW-0804">Transcription</keyword>
<name>A0ABY2E397_9MICO</name>
<evidence type="ECO:0000313" key="5">
    <source>
        <dbReference type="EMBL" id="TDE91669.1"/>
    </source>
</evidence>
<keyword evidence="2" id="KW-0238">DNA-binding</keyword>
<accession>A0ABY2E397</accession>
<dbReference type="Proteomes" id="UP000504882">
    <property type="component" value="Unassembled WGS sequence"/>
</dbReference>
<dbReference type="InterPro" id="IPR001845">
    <property type="entry name" value="HTH_ArsR_DNA-bd_dom"/>
</dbReference>
<keyword evidence="1" id="KW-0805">Transcription regulation</keyword>
<dbReference type="SUPFAM" id="SSF46785">
    <property type="entry name" value="Winged helix' DNA-binding domain"/>
    <property type="match status" value="1"/>
</dbReference>
<dbReference type="InterPro" id="IPR051081">
    <property type="entry name" value="HTH_MetalResp_TranReg"/>
</dbReference>
<proteinExistence type="predicted"/>
<protein>
    <submittedName>
        <fullName evidence="5">ArsR family transcriptional regulator</fullName>
    </submittedName>
</protein>
<evidence type="ECO:0000256" key="1">
    <source>
        <dbReference type="ARBA" id="ARBA00023015"/>
    </source>
</evidence>
<dbReference type="PANTHER" id="PTHR33154:SF15">
    <property type="entry name" value="REGULATORY PROTEIN ARSR"/>
    <property type="match status" value="1"/>
</dbReference>
<dbReference type="Pfam" id="PF12840">
    <property type="entry name" value="HTH_20"/>
    <property type="match status" value="1"/>
</dbReference>
<organism evidence="5 6">
    <name type="scientific">Occultella glacieicola</name>
    <dbReference type="NCBI Taxonomy" id="2518684"/>
    <lineage>
        <taxon>Bacteria</taxon>
        <taxon>Bacillati</taxon>
        <taxon>Actinomycetota</taxon>
        <taxon>Actinomycetes</taxon>
        <taxon>Micrococcales</taxon>
        <taxon>Ruaniaceae</taxon>
        <taxon>Occultella</taxon>
    </lineage>
</organism>
<dbReference type="CDD" id="cd00090">
    <property type="entry name" value="HTH_ARSR"/>
    <property type="match status" value="1"/>
</dbReference>
<dbReference type="InterPro" id="IPR036390">
    <property type="entry name" value="WH_DNA-bd_sf"/>
</dbReference>
<dbReference type="SMART" id="SM00418">
    <property type="entry name" value="HTH_ARSR"/>
    <property type="match status" value="1"/>
</dbReference>
<feature type="domain" description="HTH arsR-type" evidence="4">
    <location>
        <begin position="64"/>
        <end position="147"/>
    </location>
</feature>
<reference evidence="5 6" key="1">
    <citation type="submission" date="2019-03" db="EMBL/GenBank/DDBJ databases">
        <title>Genomic features of bacteria from cold environments.</title>
        <authorList>
            <person name="Shen L."/>
        </authorList>
    </citation>
    <scope>NUCLEOTIDE SEQUENCE [LARGE SCALE GENOMIC DNA]</scope>
    <source>
        <strain evidence="6">T3246-1</strain>
    </source>
</reference>
<dbReference type="InterPro" id="IPR036388">
    <property type="entry name" value="WH-like_DNA-bd_sf"/>
</dbReference>
<comment type="caution">
    <text evidence="5">The sequence shown here is derived from an EMBL/GenBank/DDBJ whole genome shotgun (WGS) entry which is preliminary data.</text>
</comment>
<evidence type="ECO:0000259" key="4">
    <source>
        <dbReference type="SMART" id="SM00418"/>
    </source>
</evidence>
<sequence length="242" mass="27072">MAERLLGLRRGVQRCGHGGAPRRMCRETAAEKPMQRNLWNCSVWRMERARAMDELAHEPRLDAAAMKAFAHPLRLRMFSVLSNSGPATATLLAQRLGENTAQTSYHLRQLERHGLVVEDANLGKGRERWWRAGSFSMRKSADAATAPVEAMLRSAMVEDQAATLQAWLSDDTAQEEWVTASLEQSTTAILTAAELAAMNREVQDVIERHTSEGTGREAALRAQSDGLRRIRVYYDGFPLPQE</sequence>
<keyword evidence="6" id="KW-1185">Reference proteome</keyword>
<gene>
    <name evidence="5" type="ORF">EXU48_16175</name>
</gene>
<dbReference type="InterPro" id="IPR011991">
    <property type="entry name" value="ArsR-like_HTH"/>
</dbReference>
<dbReference type="PANTHER" id="PTHR33154">
    <property type="entry name" value="TRANSCRIPTIONAL REGULATOR, ARSR FAMILY"/>
    <property type="match status" value="1"/>
</dbReference>
<evidence type="ECO:0000256" key="3">
    <source>
        <dbReference type="ARBA" id="ARBA00023163"/>
    </source>
</evidence>